<dbReference type="InterPro" id="IPR040256">
    <property type="entry name" value="At4g02000-like"/>
</dbReference>
<accession>A0AAW2U516</accession>
<proteinExistence type="predicted"/>
<protein>
    <recommendedName>
        <fullName evidence="3">Reverse transcriptase domain-containing protein</fullName>
    </recommendedName>
</protein>
<reference evidence="2" key="2">
    <citation type="journal article" date="2024" name="Plant">
        <title>Genomic evolution and insights into agronomic trait innovations of Sesamum species.</title>
        <authorList>
            <person name="Miao H."/>
            <person name="Wang L."/>
            <person name="Qu L."/>
            <person name="Liu H."/>
            <person name="Sun Y."/>
            <person name="Le M."/>
            <person name="Wang Q."/>
            <person name="Wei S."/>
            <person name="Zheng Y."/>
            <person name="Lin W."/>
            <person name="Duan Y."/>
            <person name="Cao H."/>
            <person name="Xiong S."/>
            <person name="Wang X."/>
            <person name="Wei L."/>
            <person name="Li C."/>
            <person name="Ma Q."/>
            <person name="Ju M."/>
            <person name="Zhao R."/>
            <person name="Li G."/>
            <person name="Mu C."/>
            <person name="Tian Q."/>
            <person name="Mei H."/>
            <person name="Zhang T."/>
            <person name="Gao T."/>
            <person name="Zhang H."/>
        </authorList>
    </citation>
    <scope>NUCLEOTIDE SEQUENCE</scope>
    <source>
        <strain evidence="2">KEN1</strain>
    </source>
</reference>
<dbReference type="AlphaFoldDB" id="A0AAW2U516"/>
<name>A0AAW2U516_9LAMI</name>
<gene>
    <name evidence="2" type="ORF">Slati_3791400</name>
</gene>
<dbReference type="CDD" id="cd01650">
    <property type="entry name" value="RT_nLTR_like"/>
    <property type="match status" value="1"/>
</dbReference>
<dbReference type="PANTHER" id="PTHR31286">
    <property type="entry name" value="GLYCINE-RICH CELL WALL STRUCTURAL PROTEIN 1.8-LIKE"/>
    <property type="match status" value="1"/>
</dbReference>
<evidence type="ECO:0000313" key="2">
    <source>
        <dbReference type="EMBL" id="KAL0412017.1"/>
    </source>
</evidence>
<evidence type="ECO:0008006" key="3">
    <source>
        <dbReference type="Google" id="ProtNLM"/>
    </source>
</evidence>
<dbReference type="EMBL" id="JACGWN010000013">
    <property type="protein sequence ID" value="KAL0412017.1"/>
    <property type="molecule type" value="Genomic_DNA"/>
</dbReference>
<organism evidence="2">
    <name type="scientific">Sesamum latifolium</name>
    <dbReference type="NCBI Taxonomy" id="2727402"/>
    <lineage>
        <taxon>Eukaryota</taxon>
        <taxon>Viridiplantae</taxon>
        <taxon>Streptophyta</taxon>
        <taxon>Embryophyta</taxon>
        <taxon>Tracheophyta</taxon>
        <taxon>Spermatophyta</taxon>
        <taxon>Magnoliopsida</taxon>
        <taxon>eudicotyledons</taxon>
        <taxon>Gunneridae</taxon>
        <taxon>Pentapetalae</taxon>
        <taxon>asterids</taxon>
        <taxon>lamiids</taxon>
        <taxon>Lamiales</taxon>
        <taxon>Pedaliaceae</taxon>
        <taxon>Sesamum</taxon>
    </lineage>
</organism>
<reference evidence="2" key="1">
    <citation type="submission" date="2020-06" db="EMBL/GenBank/DDBJ databases">
        <authorList>
            <person name="Li T."/>
            <person name="Hu X."/>
            <person name="Zhang T."/>
            <person name="Song X."/>
            <person name="Zhang H."/>
            <person name="Dai N."/>
            <person name="Sheng W."/>
            <person name="Hou X."/>
            <person name="Wei L."/>
        </authorList>
    </citation>
    <scope>NUCLEOTIDE SEQUENCE</scope>
    <source>
        <strain evidence="2">KEN1</strain>
        <tissue evidence="2">Leaf</tissue>
    </source>
</reference>
<dbReference type="PANTHER" id="PTHR31286:SF168">
    <property type="entry name" value="DUF4283 DOMAIN-CONTAINING PROTEIN"/>
    <property type="match status" value="1"/>
</dbReference>
<evidence type="ECO:0000256" key="1">
    <source>
        <dbReference type="SAM" id="MobiDB-lite"/>
    </source>
</evidence>
<feature type="region of interest" description="Disordered" evidence="1">
    <location>
        <begin position="770"/>
        <end position="802"/>
    </location>
</feature>
<comment type="caution">
    <text evidence="2">The sequence shown here is derived from an EMBL/GenBank/DDBJ whole genome shotgun (WGS) entry which is preliminary data.</text>
</comment>
<sequence>MQRIVTGGPYFVFGRPLMLKIMPTCFEFQEDVISLTPIWASLPSLPLECWNLNALSKIGSRLGNPMAIDSLTIKMKWISYARILVEVDASKKLVDQVEFILPNGVVRKQAVVYEFTPKFCTTCNYFGHLTDACHPPAATVATNPAATLKTIVPKEVQPSEWTLVQRLNKNQKHVQQQQDPLTAGSDEQCQQGLSVPKPCIPAAGSSGSSIDSGSPSMTDLVAPVVSNGNRSWEGIPLLTPHEDQAFWRQAHAPAITKILHRSFSGWCHTHNFDTIAGVCLSSSGIRQLLIFTLRTYHHKSFTAGSMWEKLMEVGLPLTLLWLILGYFNCVKSTAEKQLGVVPTWYEHKDFNDCCLSLGLTDAPTTDWYYTWKLKALKNPLKSFNRLHDSHISVRAKEADLAFQNAQLHLESNPGDTVVRDSLGDLRKKAIFLTERNVAKSSILAITKSDGSTITSATDIGQEFVAYCTSLLGTEAQTLPVDSDVFEWGPKVSSEHALELCKMVTSLEEFMPKSEHSPTVADYRPISCCNVIYKAIMKIIADQLAPAMENLIDRSQAAFVGGRSITDNIFLAQEMVRQYTRKRISPHLALNGSLHGFFPGKRGLRQGDPMSPALFLLSMEFFSRLVKRRTSDSEFNFYPKCEKLKITSSPLCRRFDAFLPRRPSIYPHLDGMPPRVPGRLRPCCQYSKSSIFTASIQNDELHGILTRTGFARGEPIRYLGIPLAAQRLSIIDYSPLVDQIAKSISKWAAKSLLYAGRLELIRSVIQGEHRSLGGNLPSQGGRRSGHPTHPDLERGPPCPSHMEHPPLVTDFGSSEAAIQHMEAWTNNKGLETSKAYEYFRRKRTRRPWQMAI</sequence>